<dbReference type="InterPro" id="IPR013324">
    <property type="entry name" value="RNA_pol_sigma_r3/r4-like"/>
</dbReference>
<dbReference type="AlphaFoldDB" id="A0A846MUK7"/>
<dbReference type="InterPro" id="IPR014284">
    <property type="entry name" value="RNA_pol_sigma-70_dom"/>
</dbReference>
<gene>
    <name evidence="7" type="ORF">FHS83_000442</name>
</gene>
<evidence type="ECO:0000256" key="3">
    <source>
        <dbReference type="ARBA" id="ARBA00023082"/>
    </source>
</evidence>
<dbReference type="Pfam" id="PF08281">
    <property type="entry name" value="Sigma70_r4_2"/>
    <property type="match status" value="1"/>
</dbReference>
<comment type="similarity">
    <text evidence="1">Belongs to the sigma-70 factor family. ECF subfamily.</text>
</comment>
<keyword evidence="3" id="KW-0731">Sigma factor</keyword>
<dbReference type="SUPFAM" id="SSF88659">
    <property type="entry name" value="Sigma3 and sigma4 domains of RNA polymerase sigma factors"/>
    <property type="match status" value="1"/>
</dbReference>
<dbReference type="InterPro" id="IPR013249">
    <property type="entry name" value="RNA_pol_sigma70_r4_t2"/>
</dbReference>
<feature type="domain" description="RNA polymerase sigma-70 region 2" evidence="5">
    <location>
        <begin position="11"/>
        <end position="72"/>
    </location>
</feature>
<keyword evidence="2" id="KW-0805">Transcription regulation</keyword>
<proteinExistence type="inferred from homology"/>
<dbReference type="GO" id="GO:0003677">
    <property type="term" value="F:DNA binding"/>
    <property type="evidence" value="ECO:0007669"/>
    <property type="project" value="InterPro"/>
</dbReference>
<dbReference type="CDD" id="cd06171">
    <property type="entry name" value="Sigma70_r4"/>
    <property type="match status" value="1"/>
</dbReference>
<dbReference type="Pfam" id="PF04542">
    <property type="entry name" value="Sigma70_r2"/>
    <property type="match status" value="1"/>
</dbReference>
<accession>A0A846MUK7</accession>
<organism evidence="7 8">
    <name type="scientific">Rhizomicrobium palustre</name>
    <dbReference type="NCBI Taxonomy" id="189966"/>
    <lineage>
        <taxon>Bacteria</taxon>
        <taxon>Pseudomonadati</taxon>
        <taxon>Pseudomonadota</taxon>
        <taxon>Alphaproteobacteria</taxon>
        <taxon>Micropepsales</taxon>
        <taxon>Micropepsaceae</taxon>
        <taxon>Rhizomicrobium</taxon>
    </lineage>
</organism>
<dbReference type="PANTHER" id="PTHR43133:SF63">
    <property type="entry name" value="RNA POLYMERASE SIGMA FACTOR FECI-RELATED"/>
    <property type="match status" value="1"/>
</dbReference>
<dbReference type="GO" id="GO:0006352">
    <property type="term" value="P:DNA-templated transcription initiation"/>
    <property type="evidence" value="ECO:0007669"/>
    <property type="project" value="InterPro"/>
</dbReference>
<evidence type="ECO:0000256" key="4">
    <source>
        <dbReference type="ARBA" id="ARBA00023163"/>
    </source>
</evidence>
<evidence type="ECO:0000259" key="5">
    <source>
        <dbReference type="Pfam" id="PF04542"/>
    </source>
</evidence>
<dbReference type="InterPro" id="IPR036388">
    <property type="entry name" value="WH-like_DNA-bd_sf"/>
</dbReference>
<name>A0A846MUK7_9PROT</name>
<dbReference type="NCBIfam" id="TIGR02937">
    <property type="entry name" value="sigma70-ECF"/>
    <property type="match status" value="1"/>
</dbReference>
<reference evidence="7 8" key="1">
    <citation type="submission" date="2020-03" db="EMBL/GenBank/DDBJ databases">
        <title>Genomic Encyclopedia of Type Strains, Phase IV (KMG-IV): sequencing the most valuable type-strain genomes for metagenomic binning, comparative biology and taxonomic classification.</title>
        <authorList>
            <person name="Goeker M."/>
        </authorList>
    </citation>
    <scope>NUCLEOTIDE SEQUENCE [LARGE SCALE GENOMIC DNA]</scope>
    <source>
        <strain evidence="7 8">DSM 19867</strain>
    </source>
</reference>
<dbReference type="GO" id="GO:0016987">
    <property type="term" value="F:sigma factor activity"/>
    <property type="evidence" value="ECO:0007669"/>
    <property type="project" value="UniProtKB-KW"/>
</dbReference>
<sequence>MNELGWDGSEWRNLVRRVARLSNRSDAEDLLHSAYIRYRDRKPDTKIGNINAFLIRTAVNLGIDEHRREQRRRLECLDTISDERSCEKSPAQDEAIAHRQSLFRISSELNRLNPRTSEILMMHRFEGLTYSEIAAKLKITPSAVEKHIAKAMAVLTQAME</sequence>
<evidence type="ECO:0000259" key="6">
    <source>
        <dbReference type="Pfam" id="PF08281"/>
    </source>
</evidence>
<evidence type="ECO:0000313" key="7">
    <source>
        <dbReference type="EMBL" id="NIK87124.1"/>
    </source>
</evidence>
<dbReference type="Proteomes" id="UP000570514">
    <property type="component" value="Unassembled WGS sequence"/>
</dbReference>
<evidence type="ECO:0000313" key="8">
    <source>
        <dbReference type="Proteomes" id="UP000570514"/>
    </source>
</evidence>
<dbReference type="EMBL" id="JAASRM010000001">
    <property type="protein sequence ID" value="NIK87124.1"/>
    <property type="molecule type" value="Genomic_DNA"/>
</dbReference>
<dbReference type="InterPro" id="IPR039425">
    <property type="entry name" value="RNA_pol_sigma-70-like"/>
</dbReference>
<comment type="caution">
    <text evidence="7">The sequence shown here is derived from an EMBL/GenBank/DDBJ whole genome shotgun (WGS) entry which is preliminary data.</text>
</comment>
<dbReference type="RefSeq" id="WP_167080446.1">
    <property type="nucleotide sequence ID" value="NZ_BAAADC010000001.1"/>
</dbReference>
<keyword evidence="8" id="KW-1185">Reference proteome</keyword>
<dbReference type="Gene3D" id="1.10.1740.10">
    <property type="match status" value="1"/>
</dbReference>
<dbReference type="InterPro" id="IPR013325">
    <property type="entry name" value="RNA_pol_sigma_r2"/>
</dbReference>
<keyword evidence="4" id="KW-0804">Transcription</keyword>
<dbReference type="PANTHER" id="PTHR43133">
    <property type="entry name" value="RNA POLYMERASE ECF-TYPE SIGMA FACTO"/>
    <property type="match status" value="1"/>
</dbReference>
<dbReference type="SUPFAM" id="SSF88946">
    <property type="entry name" value="Sigma2 domain of RNA polymerase sigma factors"/>
    <property type="match status" value="1"/>
</dbReference>
<evidence type="ECO:0000256" key="1">
    <source>
        <dbReference type="ARBA" id="ARBA00010641"/>
    </source>
</evidence>
<dbReference type="Gene3D" id="1.10.10.10">
    <property type="entry name" value="Winged helix-like DNA-binding domain superfamily/Winged helix DNA-binding domain"/>
    <property type="match status" value="1"/>
</dbReference>
<protein>
    <submittedName>
        <fullName evidence="7">RNA polymerase sigma-70 factor (ECF subfamily)</fullName>
    </submittedName>
</protein>
<evidence type="ECO:0000256" key="2">
    <source>
        <dbReference type="ARBA" id="ARBA00023015"/>
    </source>
</evidence>
<feature type="domain" description="RNA polymerase sigma factor 70 region 4 type 2" evidence="6">
    <location>
        <begin position="104"/>
        <end position="153"/>
    </location>
</feature>
<dbReference type="InterPro" id="IPR007627">
    <property type="entry name" value="RNA_pol_sigma70_r2"/>
</dbReference>